<keyword evidence="6" id="KW-0119">Carbohydrate metabolism</keyword>
<dbReference type="GO" id="GO:0008934">
    <property type="term" value="F:inositol monophosphate 1-phosphatase activity"/>
    <property type="evidence" value="ECO:0007669"/>
    <property type="project" value="TreeGrafter"/>
</dbReference>
<dbReference type="PANTHER" id="PTHR20854">
    <property type="entry name" value="INOSITOL MONOPHOSPHATASE"/>
    <property type="match status" value="1"/>
</dbReference>
<feature type="binding site" evidence="8">
    <location>
        <position position="96"/>
    </location>
    <ligand>
        <name>Mg(2+)</name>
        <dbReference type="ChEBI" id="CHEBI:18420"/>
        <label>1</label>
        <note>catalytic</note>
    </ligand>
</feature>
<sequence>MTISPVLSDTRTMTDRVRVAEAAAAAGADVAMAMFERDIETEEKSSKTDVVSEADGAAQDEILTTIADHYPDDVVVGEEGNTPKEIPETGDSWVVDPIDGTSNYLHGFTVWCQAVAAVRDASPVAAAVTRPAVGDTYVADDTEFRKNGDPTTVSDESDPERFVVAPTLRVGDDNRDQYLSVIETCFADLGDLRRIGSAQLTLAMVAAGSIDVALGIGRSHPWDTVAGVHMIRTAGGTVTDLDGNPWRHDSDGLVASNGQAHDAVLDAFDF</sequence>
<comment type="cofactor">
    <cofactor evidence="8">
        <name>Mg(2+)</name>
        <dbReference type="ChEBI" id="CHEBI:18420"/>
    </cofactor>
</comment>
<dbReference type="Gene3D" id="3.30.540.10">
    <property type="entry name" value="Fructose-1,6-Bisphosphatase, subunit A, domain 1"/>
    <property type="match status" value="1"/>
</dbReference>
<dbReference type="InterPro" id="IPR020583">
    <property type="entry name" value="Inositol_monoP_metal-BS"/>
</dbReference>
<dbReference type="GO" id="GO:0046872">
    <property type="term" value="F:metal ion binding"/>
    <property type="evidence" value="ECO:0007669"/>
    <property type="project" value="UniProtKB-KW"/>
</dbReference>
<feature type="binding site" evidence="8">
    <location>
        <position position="99"/>
    </location>
    <ligand>
        <name>Mg(2+)</name>
        <dbReference type="ChEBI" id="CHEBI:18420"/>
        <label>1</label>
        <note>catalytic</note>
    </ligand>
</feature>
<evidence type="ECO:0000313" key="9">
    <source>
        <dbReference type="EMBL" id="RYJ13602.1"/>
    </source>
</evidence>
<organism evidence="9 10">
    <name type="scientific">Halogeometricum borinquense</name>
    <dbReference type="NCBI Taxonomy" id="60847"/>
    <lineage>
        <taxon>Archaea</taxon>
        <taxon>Methanobacteriati</taxon>
        <taxon>Methanobacteriota</taxon>
        <taxon>Stenosarchaea group</taxon>
        <taxon>Halobacteria</taxon>
        <taxon>Halobacteriales</taxon>
        <taxon>Haloferacaceae</taxon>
        <taxon>Halogeometricum</taxon>
    </lineage>
</organism>
<keyword evidence="5 8" id="KW-0460">Magnesium</keyword>
<name>A0A482TA58_9EURY</name>
<dbReference type="PANTHER" id="PTHR20854:SF4">
    <property type="entry name" value="INOSITOL-1-MONOPHOSPHATASE-RELATED"/>
    <property type="match status" value="1"/>
</dbReference>
<feature type="binding site" evidence="8">
    <location>
        <position position="78"/>
    </location>
    <ligand>
        <name>Mg(2+)</name>
        <dbReference type="ChEBI" id="CHEBI:18420"/>
        <label>1</label>
        <note>catalytic</note>
    </ligand>
</feature>
<dbReference type="EMBL" id="RZHH01000002">
    <property type="protein sequence ID" value="RYJ13602.1"/>
    <property type="molecule type" value="Genomic_DNA"/>
</dbReference>
<comment type="caution">
    <text evidence="9">The sequence shown here is derived from an EMBL/GenBank/DDBJ whole genome shotgun (WGS) entry which is preliminary data.</text>
</comment>
<dbReference type="GO" id="GO:0007165">
    <property type="term" value="P:signal transduction"/>
    <property type="evidence" value="ECO:0007669"/>
    <property type="project" value="TreeGrafter"/>
</dbReference>
<dbReference type="OMA" id="PWVWVLD"/>
<feature type="binding site" evidence="8">
    <location>
        <position position="98"/>
    </location>
    <ligand>
        <name>Mg(2+)</name>
        <dbReference type="ChEBI" id="CHEBI:18420"/>
        <label>1</label>
        <note>catalytic</note>
    </ligand>
</feature>
<evidence type="ECO:0000256" key="4">
    <source>
        <dbReference type="ARBA" id="ARBA00022801"/>
    </source>
</evidence>
<evidence type="ECO:0000256" key="7">
    <source>
        <dbReference type="ARBA" id="ARBA00038103"/>
    </source>
</evidence>
<evidence type="ECO:0000256" key="1">
    <source>
        <dbReference type="ARBA" id="ARBA00001273"/>
    </source>
</evidence>
<dbReference type="Gene3D" id="3.40.190.80">
    <property type="match status" value="1"/>
</dbReference>
<dbReference type="Proteomes" id="UP000294028">
    <property type="component" value="Unassembled WGS sequence"/>
</dbReference>
<dbReference type="GO" id="GO:0006020">
    <property type="term" value="P:inositol metabolic process"/>
    <property type="evidence" value="ECO:0007669"/>
    <property type="project" value="TreeGrafter"/>
</dbReference>
<dbReference type="PROSITE" id="PS00629">
    <property type="entry name" value="IMP_1"/>
    <property type="match status" value="1"/>
</dbReference>
<gene>
    <name evidence="9" type="ORF">ELS19_06290</name>
</gene>
<dbReference type="PRINTS" id="PR00377">
    <property type="entry name" value="IMPHPHTASES"/>
</dbReference>
<dbReference type="AlphaFoldDB" id="A0A482TA58"/>
<feature type="binding site" evidence="8">
    <location>
        <position position="223"/>
    </location>
    <ligand>
        <name>Mg(2+)</name>
        <dbReference type="ChEBI" id="CHEBI:18420"/>
        <label>1</label>
        <note>catalytic</note>
    </ligand>
</feature>
<keyword evidence="4" id="KW-0378">Hydrolase</keyword>
<keyword evidence="3 8" id="KW-0479">Metal-binding</keyword>
<proteinExistence type="inferred from homology"/>
<dbReference type="Pfam" id="PF00459">
    <property type="entry name" value="Inositol_P"/>
    <property type="match status" value="1"/>
</dbReference>
<reference evidence="9 10" key="1">
    <citation type="submission" date="2018-12" db="EMBL/GenBank/DDBJ databases">
        <title>Genome analysis provides insights into bioremediation potentialities of Halogeometricum borinquense strain N11.</title>
        <authorList>
            <person name="Najjari A."/>
            <person name="Youssef N."/>
            <person name="Fhoula I."/>
            <person name="Ben Dhia O."/>
            <person name="Mahjoubi M."/>
            <person name="Ouzari H.I."/>
            <person name="Cherif A."/>
        </authorList>
    </citation>
    <scope>NUCLEOTIDE SEQUENCE [LARGE SCALE GENOMIC DNA]</scope>
    <source>
        <strain evidence="9 10">N11</strain>
    </source>
</reference>
<dbReference type="GO" id="GO:0042132">
    <property type="term" value="F:fructose 1,6-bisphosphate 1-phosphatase activity"/>
    <property type="evidence" value="ECO:0007669"/>
    <property type="project" value="UniProtKB-EC"/>
</dbReference>
<evidence type="ECO:0000256" key="3">
    <source>
        <dbReference type="ARBA" id="ARBA00022723"/>
    </source>
</evidence>
<evidence type="ECO:0000256" key="6">
    <source>
        <dbReference type="ARBA" id="ARBA00023277"/>
    </source>
</evidence>
<evidence type="ECO:0000313" key="10">
    <source>
        <dbReference type="Proteomes" id="UP000294028"/>
    </source>
</evidence>
<evidence type="ECO:0000256" key="5">
    <source>
        <dbReference type="ARBA" id="ARBA00022842"/>
    </source>
</evidence>
<protein>
    <recommendedName>
        <fullName evidence="2">fructose-bisphosphatase</fullName>
        <ecNumber evidence="2">3.1.3.11</ecNumber>
    </recommendedName>
</protein>
<dbReference type="EC" id="3.1.3.11" evidence="2"/>
<evidence type="ECO:0000256" key="8">
    <source>
        <dbReference type="PIRSR" id="PIRSR600760-2"/>
    </source>
</evidence>
<accession>A0A482TA58</accession>
<comment type="catalytic activity">
    <reaction evidence="1">
        <text>beta-D-fructose 1,6-bisphosphate + H2O = beta-D-fructose 6-phosphate + phosphate</text>
        <dbReference type="Rhea" id="RHEA:11064"/>
        <dbReference type="ChEBI" id="CHEBI:15377"/>
        <dbReference type="ChEBI" id="CHEBI:32966"/>
        <dbReference type="ChEBI" id="CHEBI:43474"/>
        <dbReference type="ChEBI" id="CHEBI:57634"/>
        <dbReference type="EC" id="3.1.3.11"/>
    </reaction>
</comment>
<dbReference type="SUPFAM" id="SSF56655">
    <property type="entry name" value="Carbohydrate phosphatase"/>
    <property type="match status" value="1"/>
</dbReference>
<comment type="similarity">
    <text evidence="7">Belongs to the inositol monophosphatase superfamily. FBPase class 4 family.</text>
</comment>
<evidence type="ECO:0000256" key="2">
    <source>
        <dbReference type="ARBA" id="ARBA00013093"/>
    </source>
</evidence>
<dbReference type="InterPro" id="IPR000760">
    <property type="entry name" value="Inositol_monophosphatase-like"/>
</dbReference>